<reference evidence="5 6" key="1">
    <citation type="submission" date="2016-09" db="EMBL/GenBank/DDBJ databases">
        <title>Photobacterium proteolyticum sp. nov. a protease producing bacterium isolated from ocean sediments of Laizhou Bay.</title>
        <authorList>
            <person name="Li Y."/>
        </authorList>
    </citation>
    <scope>NUCLEOTIDE SEQUENCE [LARGE SCALE GENOMIC DNA]</scope>
    <source>
        <strain evidence="5 6">13-12</strain>
    </source>
</reference>
<dbReference type="EMBL" id="MJIL01000038">
    <property type="protein sequence ID" value="OLQ81648.1"/>
    <property type="molecule type" value="Genomic_DNA"/>
</dbReference>
<evidence type="ECO:0000256" key="3">
    <source>
        <dbReference type="ARBA" id="ARBA00023163"/>
    </source>
</evidence>
<comment type="caution">
    <text evidence="5">The sequence shown here is derived from an EMBL/GenBank/DDBJ whole genome shotgun (WGS) entry which is preliminary data.</text>
</comment>
<proteinExistence type="predicted"/>
<feature type="domain" description="HTH araC/xylS-type" evidence="4">
    <location>
        <begin position="168"/>
        <end position="265"/>
    </location>
</feature>
<protein>
    <recommendedName>
        <fullName evidence="4">HTH araC/xylS-type domain-containing protein</fullName>
    </recommendedName>
</protein>
<gene>
    <name evidence="5" type="ORF">BIT28_04505</name>
</gene>
<dbReference type="InterPro" id="IPR009057">
    <property type="entry name" value="Homeodomain-like_sf"/>
</dbReference>
<dbReference type="PRINTS" id="PR00032">
    <property type="entry name" value="HTHARAC"/>
</dbReference>
<dbReference type="GO" id="GO:0003700">
    <property type="term" value="F:DNA-binding transcription factor activity"/>
    <property type="evidence" value="ECO:0007669"/>
    <property type="project" value="InterPro"/>
</dbReference>
<dbReference type="InterPro" id="IPR020449">
    <property type="entry name" value="Tscrpt_reg_AraC-type_HTH"/>
</dbReference>
<keyword evidence="6" id="KW-1185">Reference proteome</keyword>
<dbReference type="PANTHER" id="PTHR43280:SF11">
    <property type="entry name" value="RCS-SPECIFIC HTH-TYPE TRANSCRIPTIONAL ACTIVATOR RCLR"/>
    <property type="match status" value="1"/>
</dbReference>
<organism evidence="5 6">
    <name type="scientific">Photobacterium proteolyticum</name>
    <dbReference type="NCBI Taxonomy" id="1903952"/>
    <lineage>
        <taxon>Bacteria</taxon>
        <taxon>Pseudomonadati</taxon>
        <taxon>Pseudomonadota</taxon>
        <taxon>Gammaproteobacteria</taxon>
        <taxon>Vibrionales</taxon>
        <taxon>Vibrionaceae</taxon>
        <taxon>Photobacterium</taxon>
    </lineage>
</organism>
<dbReference type="Pfam" id="PF12833">
    <property type="entry name" value="HTH_18"/>
    <property type="match status" value="1"/>
</dbReference>
<evidence type="ECO:0000313" key="6">
    <source>
        <dbReference type="Proteomes" id="UP000186905"/>
    </source>
</evidence>
<dbReference type="RefSeq" id="WP_075761784.1">
    <property type="nucleotide sequence ID" value="NZ_MJIL01000038.1"/>
</dbReference>
<dbReference type="GO" id="GO:0043565">
    <property type="term" value="F:sequence-specific DNA binding"/>
    <property type="evidence" value="ECO:0007669"/>
    <property type="project" value="InterPro"/>
</dbReference>
<dbReference type="PANTHER" id="PTHR43280">
    <property type="entry name" value="ARAC-FAMILY TRANSCRIPTIONAL REGULATOR"/>
    <property type="match status" value="1"/>
</dbReference>
<evidence type="ECO:0000259" key="4">
    <source>
        <dbReference type="PROSITE" id="PS01124"/>
    </source>
</evidence>
<sequence>MSNVVIAKKITLKSNRIDSEFYAIEHRIVRLKNVTGHVSFLGKTFSINDGSCIYVPSYTKVHTDIYAKNDLPIELEIIIIEKEHLANIISRIDISELNNEGTCSCNQYFLDGAKVISIIKSIFEVTNSCLTYKDVIIEGLTFSLIHSIVEFSSLSIFKTAFLSDRFVDKVEEIVSKDIRLKWKLNEVAARLNMSTATLQRKMRSENVEFSHLIQQIRLKRARIYLMSTCLNISQISEKCGFESAAYFSSVFKKTHDVSPSHYRKVFRSES</sequence>
<dbReference type="InterPro" id="IPR018062">
    <property type="entry name" value="HTH_AraC-typ_CS"/>
</dbReference>
<accession>A0A1Q9H1U0</accession>
<dbReference type="Gene3D" id="1.10.10.60">
    <property type="entry name" value="Homeodomain-like"/>
    <property type="match status" value="1"/>
</dbReference>
<evidence type="ECO:0000256" key="2">
    <source>
        <dbReference type="ARBA" id="ARBA00023125"/>
    </source>
</evidence>
<dbReference type="OrthoDB" id="9783876at2"/>
<dbReference type="STRING" id="1903952.BIT28_04505"/>
<dbReference type="SUPFAM" id="SSF46689">
    <property type="entry name" value="Homeodomain-like"/>
    <property type="match status" value="1"/>
</dbReference>
<dbReference type="AlphaFoldDB" id="A0A1Q9H1U0"/>
<dbReference type="Proteomes" id="UP000186905">
    <property type="component" value="Unassembled WGS sequence"/>
</dbReference>
<dbReference type="SMART" id="SM00342">
    <property type="entry name" value="HTH_ARAC"/>
    <property type="match status" value="1"/>
</dbReference>
<evidence type="ECO:0000256" key="1">
    <source>
        <dbReference type="ARBA" id="ARBA00023015"/>
    </source>
</evidence>
<keyword evidence="1" id="KW-0805">Transcription regulation</keyword>
<dbReference type="PROSITE" id="PS01124">
    <property type="entry name" value="HTH_ARAC_FAMILY_2"/>
    <property type="match status" value="1"/>
</dbReference>
<dbReference type="PROSITE" id="PS00041">
    <property type="entry name" value="HTH_ARAC_FAMILY_1"/>
    <property type="match status" value="1"/>
</dbReference>
<name>A0A1Q9H1U0_9GAMM</name>
<evidence type="ECO:0000313" key="5">
    <source>
        <dbReference type="EMBL" id="OLQ81648.1"/>
    </source>
</evidence>
<keyword evidence="3" id="KW-0804">Transcription</keyword>
<keyword evidence="2" id="KW-0238">DNA-binding</keyword>
<dbReference type="InterPro" id="IPR018060">
    <property type="entry name" value="HTH_AraC"/>
</dbReference>